<protein>
    <recommendedName>
        <fullName evidence="2">tRNA (guanine(9)-N1)-methyltransferase</fullName>
        <ecNumber evidence="1">2.1.1.221</ecNumber>
    </recommendedName>
    <alternativeName>
        <fullName evidence="7">tRNA methyltransferase 10</fullName>
    </alternativeName>
    <alternativeName>
        <fullName evidence="6">tRNA(m1G9)-methyltransferase</fullName>
    </alternativeName>
</protein>
<dbReference type="InterPro" id="IPR007356">
    <property type="entry name" value="tRNA_m1G_MeTrfase_euk"/>
</dbReference>
<keyword evidence="4" id="KW-0808">Transferase</keyword>
<evidence type="ECO:0000256" key="6">
    <source>
        <dbReference type="ARBA" id="ARBA00031792"/>
    </source>
</evidence>
<feature type="compositionally biased region" description="Polar residues" evidence="9">
    <location>
        <begin position="18"/>
        <end position="58"/>
    </location>
</feature>
<dbReference type="EC" id="2.1.1.221" evidence="1"/>
<dbReference type="STRING" id="1276538.A0A1X7S757"/>
<keyword evidence="5" id="KW-0949">S-adenosyl-L-methionine</keyword>
<evidence type="ECO:0000313" key="12">
    <source>
        <dbReference type="Proteomes" id="UP000215127"/>
    </source>
</evidence>
<evidence type="ECO:0000259" key="10">
    <source>
        <dbReference type="PROSITE" id="PS51675"/>
    </source>
</evidence>
<dbReference type="AlphaFoldDB" id="A0A1X7S757"/>
<gene>
    <name evidence="11" type="ORF">ZT3D7_G10624</name>
</gene>
<evidence type="ECO:0000256" key="5">
    <source>
        <dbReference type="ARBA" id="ARBA00022691"/>
    </source>
</evidence>
<evidence type="ECO:0000256" key="7">
    <source>
        <dbReference type="ARBA" id="ARBA00032166"/>
    </source>
</evidence>
<evidence type="ECO:0000256" key="9">
    <source>
        <dbReference type="SAM" id="MobiDB-lite"/>
    </source>
</evidence>
<evidence type="ECO:0000256" key="8">
    <source>
        <dbReference type="ARBA" id="ARBA00048434"/>
    </source>
</evidence>
<dbReference type="InterPro" id="IPR028564">
    <property type="entry name" value="MT_TRM10-typ"/>
</dbReference>
<dbReference type="GO" id="GO:0052905">
    <property type="term" value="F:tRNA (guanosine(9)-N1)-methyltransferase activity"/>
    <property type="evidence" value="ECO:0007669"/>
    <property type="project" value="UniProtKB-EC"/>
</dbReference>
<feature type="domain" description="SAM-dependent MTase TRM10-type" evidence="10">
    <location>
        <begin position="131"/>
        <end position="356"/>
    </location>
</feature>
<name>A0A1X7S757_ZYMT9</name>
<evidence type="ECO:0000313" key="11">
    <source>
        <dbReference type="EMBL" id="SMQ55469.1"/>
    </source>
</evidence>
<feature type="compositionally biased region" description="Acidic residues" evidence="9">
    <location>
        <begin position="388"/>
        <end position="403"/>
    </location>
</feature>
<feature type="compositionally biased region" description="Basic and acidic residues" evidence="9">
    <location>
        <begin position="1"/>
        <end position="15"/>
    </location>
</feature>
<dbReference type="GO" id="GO:0000049">
    <property type="term" value="F:tRNA binding"/>
    <property type="evidence" value="ECO:0007669"/>
    <property type="project" value="TreeGrafter"/>
</dbReference>
<organism evidence="11 12">
    <name type="scientific">Zymoseptoria tritici (strain ST99CH_3D7)</name>
    <dbReference type="NCBI Taxonomy" id="1276538"/>
    <lineage>
        <taxon>Eukaryota</taxon>
        <taxon>Fungi</taxon>
        <taxon>Dikarya</taxon>
        <taxon>Ascomycota</taxon>
        <taxon>Pezizomycotina</taxon>
        <taxon>Dothideomycetes</taxon>
        <taxon>Dothideomycetidae</taxon>
        <taxon>Mycosphaerellales</taxon>
        <taxon>Mycosphaerellaceae</taxon>
        <taxon>Zymoseptoria</taxon>
    </lineage>
</organism>
<dbReference type="PANTHER" id="PTHR13563:SF13">
    <property type="entry name" value="TRNA METHYLTRANSFERASE 10 HOMOLOG A"/>
    <property type="match status" value="1"/>
</dbReference>
<comment type="catalytic activity">
    <reaction evidence="8">
        <text>guanosine(9) in tRNA + S-adenosyl-L-methionine = N(1)-methylguanosine(9) in tRNA + S-adenosyl-L-homocysteine + H(+)</text>
        <dbReference type="Rhea" id="RHEA:43156"/>
        <dbReference type="Rhea" id="RHEA-COMP:10367"/>
        <dbReference type="Rhea" id="RHEA-COMP:10368"/>
        <dbReference type="ChEBI" id="CHEBI:15378"/>
        <dbReference type="ChEBI" id="CHEBI:57856"/>
        <dbReference type="ChEBI" id="CHEBI:59789"/>
        <dbReference type="ChEBI" id="CHEBI:73542"/>
        <dbReference type="ChEBI" id="CHEBI:74269"/>
        <dbReference type="EC" id="2.1.1.221"/>
    </reaction>
</comment>
<dbReference type="PROSITE" id="PS51675">
    <property type="entry name" value="SAM_MT_TRM10"/>
    <property type="match status" value="1"/>
</dbReference>
<feature type="region of interest" description="Disordered" evidence="9">
    <location>
        <begin position="353"/>
        <end position="463"/>
    </location>
</feature>
<keyword evidence="12" id="KW-1185">Reference proteome</keyword>
<sequence length="463" mass="49858">MDSEERPTKMRKLENGEPENSSANAPSQADISSTASAAQKEQTISQEEANTASSENTEPSLPNPTTTAPLLSSTPSTSTSPPLSKSQQKKLKKRLEWESSAASRKAFRKEKQTAKRERLRAHKASLPPAPPKPQPPRAIQLPITILIDCNFDDLMHEGERTSLSSQITRCYSDNKNSAFRAHLAICSFGGKLKERFDEVLKGTYLSWKGVRTFSEGFVEVAGKAKEWMGGEGGGKLKGVFDRPEDRTDEEIEKLKAAGEVVYLTSEATSDLTELKPYSTYIIGGLVDKNRAKGICFKRATQAGIKTARLPIGEFMEMQSRKVLATNHVNEIMVKWLECGDWAAAFMKAIPKRKGGKLKGEGGEEDDAGEGSKNGGEDEEEGSKNGGDDGVDGGAEESGGDDGDGGVAQPVDEENTGEQQPSLVADASVKNEIADGSELDVEPVKTEPVAVESAEQDQAAPTHA</sequence>
<proteinExistence type="predicted"/>
<dbReference type="CDD" id="cd18089">
    <property type="entry name" value="SPOUT_Trm10-like"/>
    <property type="match status" value="1"/>
</dbReference>
<dbReference type="InterPro" id="IPR038459">
    <property type="entry name" value="MT_TRM10-typ_sf"/>
</dbReference>
<dbReference type="Gene3D" id="3.40.1280.30">
    <property type="match status" value="1"/>
</dbReference>
<dbReference type="EMBL" id="LT853702">
    <property type="protein sequence ID" value="SMQ55469.1"/>
    <property type="molecule type" value="Genomic_DNA"/>
</dbReference>
<evidence type="ECO:0000256" key="3">
    <source>
        <dbReference type="ARBA" id="ARBA00022603"/>
    </source>
</evidence>
<feature type="region of interest" description="Disordered" evidence="9">
    <location>
        <begin position="1"/>
        <end position="137"/>
    </location>
</feature>
<feature type="compositionally biased region" description="Low complexity" evidence="9">
    <location>
        <begin position="59"/>
        <end position="86"/>
    </location>
</feature>
<dbReference type="GO" id="GO:0005634">
    <property type="term" value="C:nucleus"/>
    <property type="evidence" value="ECO:0007669"/>
    <property type="project" value="TreeGrafter"/>
</dbReference>
<accession>A0A1X7S757</accession>
<dbReference type="PANTHER" id="PTHR13563">
    <property type="entry name" value="TRNA (GUANINE-9-) METHYLTRANSFERASE"/>
    <property type="match status" value="1"/>
</dbReference>
<feature type="compositionally biased region" description="Pro residues" evidence="9">
    <location>
        <begin position="127"/>
        <end position="136"/>
    </location>
</feature>
<evidence type="ECO:0000256" key="1">
    <source>
        <dbReference type="ARBA" id="ARBA00012797"/>
    </source>
</evidence>
<reference evidence="11 12" key="1">
    <citation type="submission" date="2016-06" db="EMBL/GenBank/DDBJ databases">
        <authorList>
            <person name="Kjaerup R.B."/>
            <person name="Dalgaard T.S."/>
            <person name="Juul-Madsen H.R."/>
        </authorList>
    </citation>
    <scope>NUCLEOTIDE SEQUENCE [LARGE SCALE GENOMIC DNA]</scope>
</reference>
<evidence type="ECO:0000256" key="4">
    <source>
        <dbReference type="ARBA" id="ARBA00022679"/>
    </source>
</evidence>
<evidence type="ECO:0000256" key="2">
    <source>
        <dbReference type="ARBA" id="ARBA00020451"/>
    </source>
</evidence>
<dbReference type="Proteomes" id="UP000215127">
    <property type="component" value="Chromosome 11"/>
</dbReference>
<keyword evidence="3" id="KW-0489">Methyltransferase</keyword>
<dbReference type="GO" id="GO:0002939">
    <property type="term" value="P:tRNA N1-guanine methylation"/>
    <property type="evidence" value="ECO:0007669"/>
    <property type="project" value="TreeGrafter"/>
</dbReference>